<keyword evidence="3" id="KW-0812">Transmembrane</keyword>
<reference evidence="5" key="1">
    <citation type="submission" date="2017-09" db="EMBL/GenBank/DDBJ databases">
        <title>Depth-based differentiation of microbial function through sediment-hosted aquifers and enrichment of novel symbionts in the deep terrestrial subsurface.</title>
        <authorList>
            <person name="Probst A.J."/>
            <person name="Ladd B."/>
            <person name="Jarett J.K."/>
            <person name="Geller-Mcgrath D.E."/>
            <person name="Sieber C.M.K."/>
            <person name="Emerson J.B."/>
            <person name="Anantharaman K."/>
            <person name="Thomas B.C."/>
            <person name="Malmstrom R."/>
            <person name="Stieglmeier M."/>
            <person name="Klingl A."/>
            <person name="Woyke T."/>
            <person name="Ryan C.M."/>
            <person name="Banfield J.F."/>
        </authorList>
    </citation>
    <scope>NUCLEOTIDE SEQUENCE [LARGE SCALE GENOMIC DNA]</scope>
</reference>
<protein>
    <submittedName>
        <fullName evidence="4">Uncharacterized protein</fullName>
    </submittedName>
</protein>
<dbReference type="Proteomes" id="UP000228626">
    <property type="component" value="Unassembled WGS sequence"/>
</dbReference>
<evidence type="ECO:0000313" key="4">
    <source>
        <dbReference type="EMBL" id="PIR93537.1"/>
    </source>
</evidence>
<name>A0A2H0V364_9BACT</name>
<keyword evidence="3" id="KW-0472">Membrane</keyword>
<feature type="region of interest" description="Disordered" evidence="2">
    <location>
        <begin position="1"/>
        <end position="44"/>
    </location>
</feature>
<evidence type="ECO:0000256" key="1">
    <source>
        <dbReference type="SAM" id="Coils"/>
    </source>
</evidence>
<proteinExistence type="predicted"/>
<accession>A0A2H0V364</accession>
<sequence>MPNKKIAINKKSAADRKSAIRKKQTAKLGKNREKPAADASVSPEEQIKAEREKYIAMWAGVMFFMAIIVFVWLISFKNNFQAINQPAQNGGGELGDIIKNFSQAVEEVEDDLGGLRETINSEELSPDEKISQEEEIASLRQRLEEMEKRVELEKMLSKINNSLSEEDIIEQK</sequence>
<keyword evidence="1" id="KW-0175">Coiled coil</keyword>
<feature type="coiled-coil region" evidence="1">
    <location>
        <begin position="98"/>
        <end position="156"/>
    </location>
</feature>
<evidence type="ECO:0000256" key="2">
    <source>
        <dbReference type="SAM" id="MobiDB-lite"/>
    </source>
</evidence>
<organism evidence="4 5">
    <name type="scientific">Candidatus Falkowbacteria bacterium CG10_big_fil_rev_8_21_14_0_10_43_10</name>
    <dbReference type="NCBI Taxonomy" id="1974567"/>
    <lineage>
        <taxon>Bacteria</taxon>
        <taxon>Candidatus Falkowiibacteriota</taxon>
    </lineage>
</organism>
<evidence type="ECO:0000313" key="5">
    <source>
        <dbReference type="Proteomes" id="UP000228626"/>
    </source>
</evidence>
<comment type="caution">
    <text evidence="4">The sequence shown here is derived from an EMBL/GenBank/DDBJ whole genome shotgun (WGS) entry which is preliminary data.</text>
</comment>
<gene>
    <name evidence="4" type="ORF">COT99_00205</name>
</gene>
<dbReference type="EMBL" id="PFAR01000002">
    <property type="protein sequence ID" value="PIR93537.1"/>
    <property type="molecule type" value="Genomic_DNA"/>
</dbReference>
<dbReference type="AlphaFoldDB" id="A0A2H0V364"/>
<keyword evidence="3" id="KW-1133">Transmembrane helix</keyword>
<evidence type="ECO:0000256" key="3">
    <source>
        <dbReference type="SAM" id="Phobius"/>
    </source>
</evidence>
<feature type="transmembrane region" description="Helical" evidence="3">
    <location>
        <begin position="55"/>
        <end position="74"/>
    </location>
</feature>
<feature type="compositionally biased region" description="Low complexity" evidence="2">
    <location>
        <begin position="1"/>
        <end position="11"/>
    </location>
</feature>